<keyword evidence="2" id="KW-1185">Reference proteome</keyword>
<comment type="caution">
    <text evidence="1">The sequence shown here is derived from an EMBL/GenBank/DDBJ whole genome shotgun (WGS) entry which is preliminary data.</text>
</comment>
<proteinExistence type="predicted"/>
<name>A0A2M8RFP2_9BRAD</name>
<dbReference type="AlphaFoldDB" id="A0A2M8RFP2"/>
<protein>
    <submittedName>
        <fullName evidence="1">Uncharacterized protein</fullName>
    </submittedName>
</protein>
<dbReference type="EMBL" id="PGVG01000002">
    <property type="protein sequence ID" value="PJG56637.1"/>
    <property type="molecule type" value="Genomic_DNA"/>
</dbReference>
<gene>
    <name evidence="1" type="ORF">CVM73_03560</name>
</gene>
<dbReference type="Proteomes" id="UP000231194">
    <property type="component" value="Unassembled WGS sequence"/>
</dbReference>
<reference evidence="1 2" key="1">
    <citation type="submission" date="2017-11" db="EMBL/GenBank/DDBJ databases">
        <title>Bradyrhizobium forestalis sp. nov., an efficient nitrogen-fixing bacterium isolated from nodules of forest legume species in the Amazon.</title>
        <authorList>
            <person name="Costa E.M."/>
            <person name="Guimaraes A."/>
            <person name="Carvalho T.S."/>
            <person name="Rodrigues T.L."/>
            <person name="Ribeiro P.R.A."/>
            <person name="Lebbe L."/>
            <person name="Willems A."/>
            <person name="Moreira F.M.S."/>
        </authorList>
    </citation>
    <scope>NUCLEOTIDE SEQUENCE [LARGE SCALE GENOMIC DNA]</scope>
    <source>
        <strain evidence="1 2">INPA54B</strain>
    </source>
</reference>
<evidence type="ECO:0000313" key="2">
    <source>
        <dbReference type="Proteomes" id="UP000231194"/>
    </source>
</evidence>
<accession>A0A2M8RFP2</accession>
<organism evidence="1 2">
    <name type="scientific">Bradyrhizobium forestalis</name>
    <dbReference type="NCBI Taxonomy" id="1419263"/>
    <lineage>
        <taxon>Bacteria</taxon>
        <taxon>Pseudomonadati</taxon>
        <taxon>Pseudomonadota</taxon>
        <taxon>Alphaproteobacteria</taxon>
        <taxon>Hyphomicrobiales</taxon>
        <taxon>Nitrobacteraceae</taxon>
        <taxon>Bradyrhizobium</taxon>
    </lineage>
</organism>
<evidence type="ECO:0000313" key="1">
    <source>
        <dbReference type="EMBL" id="PJG56637.1"/>
    </source>
</evidence>
<sequence length="74" mass="8558">MVRVKQDHTERLYDAVREEPAMTLQDALAVYLYAWMRDKSLDEGHERGVEAAVRIIEQQARKALAAHSQSDEME</sequence>